<dbReference type="RefSeq" id="WP_340363990.1">
    <property type="nucleotide sequence ID" value="NZ_JBBKZV010000006.1"/>
</dbReference>
<keyword evidence="3" id="KW-1185">Reference proteome</keyword>
<proteinExistence type="predicted"/>
<accession>A0ABU8VYW9</accession>
<gene>
    <name evidence="2" type="ORF">WKW80_13080</name>
</gene>
<reference evidence="2 3" key="1">
    <citation type="submission" date="2024-03" db="EMBL/GenBank/DDBJ databases">
        <title>Novel species of the genus Variovorax.</title>
        <authorList>
            <person name="Liu Q."/>
            <person name="Xin Y.-H."/>
        </authorList>
    </citation>
    <scope>NUCLEOTIDE SEQUENCE [LARGE SCALE GENOMIC DNA]</scope>
    <source>
        <strain evidence="2 3">KACC 18501</strain>
    </source>
</reference>
<dbReference type="EMBL" id="JBBKZV010000006">
    <property type="protein sequence ID" value="MEJ8822953.1"/>
    <property type="molecule type" value="Genomic_DNA"/>
</dbReference>
<dbReference type="InterPro" id="IPR050266">
    <property type="entry name" value="AB_hydrolase_sf"/>
</dbReference>
<feature type="domain" description="AB hydrolase-1" evidence="1">
    <location>
        <begin position="35"/>
        <end position="306"/>
    </location>
</feature>
<name>A0ABU8VYW9_9BURK</name>
<evidence type="ECO:0000313" key="2">
    <source>
        <dbReference type="EMBL" id="MEJ8822953.1"/>
    </source>
</evidence>
<evidence type="ECO:0000259" key="1">
    <source>
        <dbReference type="Pfam" id="PF12697"/>
    </source>
</evidence>
<organism evidence="2 3">
    <name type="scientific">Variovorax humicola</name>
    <dbReference type="NCBI Taxonomy" id="1769758"/>
    <lineage>
        <taxon>Bacteria</taxon>
        <taxon>Pseudomonadati</taxon>
        <taxon>Pseudomonadota</taxon>
        <taxon>Betaproteobacteria</taxon>
        <taxon>Burkholderiales</taxon>
        <taxon>Comamonadaceae</taxon>
        <taxon>Variovorax</taxon>
    </lineage>
</organism>
<dbReference type="SUPFAM" id="SSF53474">
    <property type="entry name" value="alpha/beta-Hydrolases"/>
    <property type="match status" value="1"/>
</dbReference>
<protein>
    <submittedName>
        <fullName evidence="2">Alpha/beta hydrolase</fullName>
    </submittedName>
</protein>
<evidence type="ECO:0000313" key="3">
    <source>
        <dbReference type="Proteomes" id="UP001363010"/>
    </source>
</evidence>
<dbReference type="InterPro" id="IPR000073">
    <property type="entry name" value="AB_hydrolase_1"/>
</dbReference>
<dbReference type="Gene3D" id="3.40.50.1820">
    <property type="entry name" value="alpha/beta hydrolase"/>
    <property type="match status" value="1"/>
</dbReference>
<keyword evidence="2" id="KW-0378">Hydrolase</keyword>
<dbReference type="PANTHER" id="PTHR43798">
    <property type="entry name" value="MONOACYLGLYCEROL LIPASE"/>
    <property type="match status" value="1"/>
</dbReference>
<dbReference type="Proteomes" id="UP001363010">
    <property type="component" value="Unassembled WGS sequence"/>
</dbReference>
<dbReference type="GO" id="GO:0016787">
    <property type="term" value="F:hydrolase activity"/>
    <property type="evidence" value="ECO:0007669"/>
    <property type="project" value="UniProtKB-KW"/>
</dbReference>
<comment type="caution">
    <text evidence="2">The sequence shown here is derived from an EMBL/GenBank/DDBJ whole genome shotgun (WGS) entry which is preliminary data.</text>
</comment>
<sequence length="318" mass="34224">MTEPTLHFTPCNDAAGGHRMAWWQWGNPASSHLVMCVHGLTRQGRDFDELVKALLMRAGGNVRVVCPDVVGRGASDWLRDPNEYQLPLYAADMLTLLAQLQREQSIATFDYVGTSMGGLIGMVLAGNRELPLPAPIRRLVLNDVGPVINPDAIKRISAYVGQSGRFASVADAAAAMWAISTTFGPHTPTQWMELSRHMVVPASQRSADGRAKVAPEAGVDDHAFLLHYDPAVGTPLRALTPEGIAQSEAVMWSLYDGITAQTMLLRGAVSDLLSSATAQAMTQRGPRAKLVEFEGVGHAPTLVAPDQHDAINSFLLSP</sequence>
<dbReference type="Pfam" id="PF12697">
    <property type="entry name" value="Abhydrolase_6"/>
    <property type="match status" value="1"/>
</dbReference>
<dbReference type="PANTHER" id="PTHR43798:SF33">
    <property type="entry name" value="HYDROLASE, PUTATIVE (AFU_ORTHOLOGUE AFUA_2G14860)-RELATED"/>
    <property type="match status" value="1"/>
</dbReference>
<dbReference type="InterPro" id="IPR029058">
    <property type="entry name" value="AB_hydrolase_fold"/>
</dbReference>